<dbReference type="RefSeq" id="WP_303493724.1">
    <property type="nucleotide sequence ID" value="NZ_JAUOPB010000014.1"/>
</dbReference>
<dbReference type="Pfam" id="PF10442">
    <property type="entry name" value="FIST_C"/>
    <property type="match status" value="1"/>
</dbReference>
<comment type="caution">
    <text evidence="3">The sequence shown here is derived from an EMBL/GenBank/DDBJ whole genome shotgun (WGS) entry which is preliminary data.</text>
</comment>
<dbReference type="InterPro" id="IPR013702">
    <property type="entry name" value="FIST_domain_N"/>
</dbReference>
<dbReference type="SMART" id="SM00897">
    <property type="entry name" value="FIST"/>
    <property type="match status" value="1"/>
</dbReference>
<dbReference type="EMBL" id="JAUOPB010000014">
    <property type="protein sequence ID" value="MDO6424388.1"/>
    <property type="molecule type" value="Genomic_DNA"/>
</dbReference>
<evidence type="ECO:0000313" key="3">
    <source>
        <dbReference type="EMBL" id="MDO6424388.1"/>
    </source>
</evidence>
<protein>
    <submittedName>
        <fullName evidence="3">FIST C-terminal domain-containing protein</fullName>
    </submittedName>
</protein>
<evidence type="ECO:0000259" key="1">
    <source>
        <dbReference type="SMART" id="SM00897"/>
    </source>
</evidence>
<dbReference type="PANTHER" id="PTHR40252">
    <property type="entry name" value="BLR0328 PROTEIN"/>
    <property type="match status" value="1"/>
</dbReference>
<name>A0AAW7XCD2_9GAMM</name>
<dbReference type="AlphaFoldDB" id="A0AAW7XCD2"/>
<proteinExistence type="predicted"/>
<accession>A0AAW7XCD2</accession>
<sequence>MNLISSAIHCPSSLPDLEDQLDLLVDAGAQSLLILAAHSPAWHCEQIISVITKYNIPIVGGIFPQVLLGDQAYDEGFVVAALNSPLDIVCINHLSRGDESIAAQLLNNREKLIKAKTHITLIDGLAANIERLVECMYELMGLNVTAVGGGAGALDFVQRPCLFTREGALEDAAIIAGVPSPIHLGVAHGWEVMDGPYLVTGSEQNMLTTLNYTPAFEIYREKVEAASGERFDDTNFFSIAKTYPLGIEGLDGSLTVRDPINLRGTKLMCVGEVPQNSTVYILKGRREGLIKAAGVAAATAYNAYRRQSATTPYSGLLFDCISRSLFLESQFEQELALIQHTLGDNGICVGALTLGEISNTSNGIVSLLNKSTVIGVL</sequence>
<evidence type="ECO:0000313" key="4">
    <source>
        <dbReference type="Proteomes" id="UP001169760"/>
    </source>
</evidence>
<reference evidence="3" key="1">
    <citation type="submission" date="2023-07" db="EMBL/GenBank/DDBJ databases">
        <title>Genome content predicts the carbon catabolic preferences of heterotrophic bacteria.</title>
        <authorList>
            <person name="Gralka M."/>
        </authorList>
    </citation>
    <scope>NUCLEOTIDE SEQUENCE</scope>
    <source>
        <strain evidence="3">I3M17_2</strain>
    </source>
</reference>
<organism evidence="3 4">
    <name type="scientific">Saccharophagus degradans</name>
    <dbReference type="NCBI Taxonomy" id="86304"/>
    <lineage>
        <taxon>Bacteria</taxon>
        <taxon>Pseudomonadati</taxon>
        <taxon>Pseudomonadota</taxon>
        <taxon>Gammaproteobacteria</taxon>
        <taxon>Cellvibrionales</taxon>
        <taxon>Cellvibrionaceae</taxon>
        <taxon>Saccharophagus</taxon>
    </lineage>
</organism>
<dbReference type="Pfam" id="PF08495">
    <property type="entry name" value="FIST"/>
    <property type="match status" value="1"/>
</dbReference>
<feature type="domain" description="FIST C-domain" evidence="2">
    <location>
        <begin position="215"/>
        <end position="360"/>
    </location>
</feature>
<evidence type="ECO:0000259" key="2">
    <source>
        <dbReference type="SMART" id="SM01204"/>
    </source>
</evidence>
<dbReference type="SMART" id="SM01204">
    <property type="entry name" value="FIST_C"/>
    <property type="match status" value="1"/>
</dbReference>
<feature type="domain" description="FIST" evidence="1">
    <location>
        <begin position="30"/>
        <end position="214"/>
    </location>
</feature>
<dbReference type="PANTHER" id="PTHR40252:SF2">
    <property type="entry name" value="BLR0328 PROTEIN"/>
    <property type="match status" value="1"/>
</dbReference>
<gene>
    <name evidence="3" type="ORF">Q4521_18020</name>
</gene>
<dbReference type="InterPro" id="IPR019494">
    <property type="entry name" value="FIST_C"/>
</dbReference>
<dbReference type="Proteomes" id="UP001169760">
    <property type="component" value="Unassembled WGS sequence"/>
</dbReference>